<dbReference type="SMART" id="SM00494">
    <property type="entry name" value="ChtBD2"/>
    <property type="match status" value="2"/>
</dbReference>
<sequence>MKIVLITLALIVALASGQTVVSPSICYGQANGFLTANPNNAYRYYVCSNGVPVPVQCPNGLIFCSFQSNQACSLSCSGSGVTSPTPTPTIPTAPTPSANDSGDRDADVCSNLSNGMILPISGTCSGYIMCKNGKSVVGQCVGNKAFNQSTGACSETLCS</sequence>
<dbReference type="PROSITE" id="PS50940">
    <property type="entry name" value="CHIT_BIND_II"/>
    <property type="match status" value="2"/>
</dbReference>
<name>A0A7R8UGG9_HERIL</name>
<dbReference type="Gene3D" id="2.170.140.10">
    <property type="entry name" value="Chitin binding domain"/>
    <property type="match status" value="2"/>
</dbReference>
<feature type="domain" description="Chitin-binding type-2" evidence="3">
    <location>
        <begin position="23"/>
        <end position="63"/>
    </location>
</feature>
<evidence type="ECO:0000256" key="2">
    <source>
        <dbReference type="SAM" id="SignalP"/>
    </source>
</evidence>
<keyword evidence="5" id="KW-1185">Reference proteome</keyword>
<accession>A0A7R8UGG9</accession>
<dbReference type="EMBL" id="LR899010">
    <property type="protein sequence ID" value="CAD7080443.1"/>
    <property type="molecule type" value="Genomic_DNA"/>
</dbReference>
<dbReference type="InterPro" id="IPR002557">
    <property type="entry name" value="Chitin-bd_dom"/>
</dbReference>
<evidence type="ECO:0000313" key="4">
    <source>
        <dbReference type="EMBL" id="CAD7080443.1"/>
    </source>
</evidence>
<organism evidence="4 5">
    <name type="scientific">Hermetia illucens</name>
    <name type="common">Black soldier fly</name>
    <dbReference type="NCBI Taxonomy" id="343691"/>
    <lineage>
        <taxon>Eukaryota</taxon>
        <taxon>Metazoa</taxon>
        <taxon>Ecdysozoa</taxon>
        <taxon>Arthropoda</taxon>
        <taxon>Hexapoda</taxon>
        <taxon>Insecta</taxon>
        <taxon>Pterygota</taxon>
        <taxon>Neoptera</taxon>
        <taxon>Endopterygota</taxon>
        <taxon>Diptera</taxon>
        <taxon>Brachycera</taxon>
        <taxon>Stratiomyomorpha</taxon>
        <taxon>Stratiomyidae</taxon>
        <taxon>Hermetiinae</taxon>
        <taxon>Hermetia</taxon>
    </lineage>
</organism>
<keyword evidence="2" id="KW-0732">Signal</keyword>
<feature type="region of interest" description="Disordered" evidence="1">
    <location>
        <begin position="84"/>
        <end position="104"/>
    </location>
</feature>
<evidence type="ECO:0000313" key="5">
    <source>
        <dbReference type="Proteomes" id="UP000594454"/>
    </source>
</evidence>
<dbReference type="OrthoDB" id="6020543at2759"/>
<feature type="domain" description="Chitin-binding type-2" evidence="3">
    <location>
        <begin position="106"/>
        <end position="153"/>
    </location>
</feature>
<feature type="signal peptide" evidence="2">
    <location>
        <begin position="1"/>
        <end position="17"/>
    </location>
</feature>
<dbReference type="InterPro" id="IPR036508">
    <property type="entry name" value="Chitin-bd_dom_sf"/>
</dbReference>
<gene>
    <name evidence="4" type="ORF">HERILL_LOCUS3596</name>
</gene>
<dbReference type="GO" id="GO:0008061">
    <property type="term" value="F:chitin binding"/>
    <property type="evidence" value="ECO:0007669"/>
    <property type="project" value="InterPro"/>
</dbReference>
<dbReference type="AlphaFoldDB" id="A0A7R8UGG9"/>
<proteinExistence type="predicted"/>
<evidence type="ECO:0000256" key="1">
    <source>
        <dbReference type="SAM" id="MobiDB-lite"/>
    </source>
</evidence>
<dbReference type="Proteomes" id="UP000594454">
    <property type="component" value="Chromosome 2"/>
</dbReference>
<dbReference type="InParanoid" id="A0A7R8UGG9"/>
<dbReference type="SUPFAM" id="SSF57625">
    <property type="entry name" value="Invertebrate chitin-binding proteins"/>
    <property type="match status" value="2"/>
</dbReference>
<protein>
    <recommendedName>
        <fullName evidence="3">Chitin-binding type-2 domain-containing protein</fullName>
    </recommendedName>
</protein>
<dbReference type="GO" id="GO:0005576">
    <property type="term" value="C:extracellular region"/>
    <property type="evidence" value="ECO:0007669"/>
    <property type="project" value="InterPro"/>
</dbReference>
<dbReference type="Pfam" id="PF01607">
    <property type="entry name" value="CBM_14"/>
    <property type="match status" value="2"/>
</dbReference>
<evidence type="ECO:0000259" key="3">
    <source>
        <dbReference type="PROSITE" id="PS50940"/>
    </source>
</evidence>
<reference evidence="4 5" key="1">
    <citation type="submission" date="2020-11" db="EMBL/GenBank/DDBJ databases">
        <authorList>
            <person name="Wallbank WR R."/>
            <person name="Pardo Diaz C."/>
            <person name="Kozak K."/>
            <person name="Martin S."/>
            <person name="Jiggins C."/>
            <person name="Moest M."/>
            <person name="Warren A I."/>
            <person name="Generalovic N T."/>
            <person name="Byers J.R.P. K."/>
            <person name="Montejo-Kovacevich G."/>
            <person name="Yen C E."/>
        </authorList>
    </citation>
    <scope>NUCLEOTIDE SEQUENCE [LARGE SCALE GENOMIC DNA]</scope>
</reference>
<feature type="compositionally biased region" description="Pro residues" evidence="1">
    <location>
        <begin position="85"/>
        <end position="94"/>
    </location>
</feature>
<feature type="chain" id="PRO_5031320973" description="Chitin-binding type-2 domain-containing protein" evidence="2">
    <location>
        <begin position="18"/>
        <end position="159"/>
    </location>
</feature>